<dbReference type="Proteomes" id="UP000327085">
    <property type="component" value="Chromosome 6"/>
</dbReference>
<sequence>YIHRVRLRDRAMYKVLAIKFLYEDIWVQLNLITKWVGYVFTWDKRVPKAHEEIKLWIPPKLELLFCFSTYSQNKYGLEFEGTVKEYLEFSLGYALGLLGVLAYVLVKNGQKVGYG</sequence>
<dbReference type="InParanoid" id="A0A5E4G523"/>
<name>A0A5E4G523_PRUDU</name>
<dbReference type="Gramene" id="VVA34834">
    <property type="protein sequence ID" value="VVA34834"/>
    <property type="gene ID" value="Prudul26B032400"/>
</dbReference>
<protein>
    <submittedName>
        <fullName evidence="2">Uncharacterized protein</fullName>
    </submittedName>
</protein>
<keyword evidence="1" id="KW-0472">Membrane</keyword>
<accession>A0A5E4G523</accession>
<dbReference type="EMBL" id="CABIKO010000353">
    <property type="protein sequence ID" value="VVA34834.1"/>
    <property type="molecule type" value="Genomic_DNA"/>
</dbReference>
<reference evidence="3" key="1">
    <citation type="journal article" date="2020" name="Plant J.">
        <title>Transposons played a major role in the diversification between the closely related almond and peach genomes: results from the almond genome sequence.</title>
        <authorList>
            <person name="Alioto T."/>
            <person name="Alexiou K.G."/>
            <person name="Bardil A."/>
            <person name="Barteri F."/>
            <person name="Castanera R."/>
            <person name="Cruz F."/>
            <person name="Dhingra A."/>
            <person name="Duval H."/>
            <person name="Fernandez I Marti A."/>
            <person name="Frias L."/>
            <person name="Galan B."/>
            <person name="Garcia J.L."/>
            <person name="Howad W."/>
            <person name="Gomez-Garrido J."/>
            <person name="Gut M."/>
            <person name="Julca I."/>
            <person name="Morata J."/>
            <person name="Puigdomenech P."/>
            <person name="Ribeca P."/>
            <person name="Rubio Cabetas M.J."/>
            <person name="Vlasova A."/>
            <person name="Wirthensohn M."/>
            <person name="Garcia-Mas J."/>
            <person name="Gabaldon T."/>
            <person name="Casacuberta J.M."/>
            <person name="Arus P."/>
        </authorList>
    </citation>
    <scope>NUCLEOTIDE SEQUENCE [LARGE SCALE GENOMIC DNA]</scope>
    <source>
        <strain evidence="3">cv. Texas</strain>
    </source>
</reference>
<proteinExistence type="predicted"/>
<dbReference type="AlphaFoldDB" id="A0A5E4G523"/>
<keyword evidence="1" id="KW-0812">Transmembrane</keyword>
<evidence type="ECO:0000313" key="2">
    <source>
        <dbReference type="EMBL" id="VVA34834.1"/>
    </source>
</evidence>
<gene>
    <name evidence="2" type="ORF">ALMOND_2B032400</name>
</gene>
<feature type="transmembrane region" description="Helical" evidence="1">
    <location>
        <begin position="86"/>
        <end position="106"/>
    </location>
</feature>
<feature type="non-terminal residue" evidence="2">
    <location>
        <position position="1"/>
    </location>
</feature>
<evidence type="ECO:0000313" key="3">
    <source>
        <dbReference type="Proteomes" id="UP000327085"/>
    </source>
</evidence>
<evidence type="ECO:0000256" key="1">
    <source>
        <dbReference type="SAM" id="Phobius"/>
    </source>
</evidence>
<organism evidence="2 3">
    <name type="scientific">Prunus dulcis</name>
    <name type="common">Almond</name>
    <name type="synonym">Amygdalus dulcis</name>
    <dbReference type="NCBI Taxonomy" id="3755"/>
    <lineage>
        <taxon>Eukaryota</taxon>
        <taxon>Viridiplantae</taxon>
        <taxon>Streptophyta</taxon>
        <taxon>Embryophyta</taxon>
        <taxon>Tracheophyta</taxon>
        <taxon>Spermatophyta</taxon>
        <taxon>Magnoliopsida</taxon>
        <taxon>eudicotyledons</taxon>
        <taxon>Gunneridae</taxon>
        <taxon>Pentapetalae</taxon>
        <taxon>rosids</taxon>
        <taxon>fabids</taxon>
        <taxon>Rosales</taxon>
        <taxon>Rosaceae</taxon>
        <taxon>Amygdaloideae</taxon>
        <taxon>Amygdaleae</taxon>
        <taxon>Prunus</taxon>
    </lineage>
</organism>
<keyword evidence="1" id="KW-1133">Transmembrane helix</keyword>